<dbReference type="RefSeq" id="WP_039643125.1">
    <property type="nucleotide sequence ID" value="NZ_JXBL01000001.1"/>
</dbReference>
<proteinExistence type="predicted"/>
<evidence type="ECO:0000313" key="1">
    <source>
        <dbReference type="EMBL" id="KIE41405.1"/>
    </source>
</evidence>
<dbReference type="Proteomes" id="UP000031433">
    <property type="component" value="Unassembled WGS sequence"/>
</dbReference>
<dbReference type="PROSITE" id="PS51257">
    <property type="entry name" value="PROKAR_LIPOPROTEIN"/>
    <property type="match status" value="1"/>
</dbReference>
<reference evidence="1 2" key="1">
    <citation type="submission" date="2015-01" db="EMBL/GenBank/DDBJ databases">
        <title>Genome sequence of the anaerobic bacterium Geobacter soli GSS01, a dissimilatory Fe(III) reducer from soil.</title>
        <authorList>
            <person name="Yang G."/>
            <person name="Zhou S."/>
        </authorList>
    </citation>
    <scope>NUCLEOTIDE SEQUENCE [LARGE SCALE GENOMIC DNA]</scope>
    <source>
        <strain evidence="1 2">GSS01</strain>
    </source>
</reference>
<dbReference type="EMBL" id="JXBL01000001">
    <property type="protein sequence ID" value="KIE41405.1"/>
    <property type="molecule type" value="Genomic_DNA"/>
</dbReference>
<evidence type="ECO:0008006" key="3">
    <source>
        <dbReference type="Google" id="ProtNLM"/>
    </source>
</evidence>
<comment type="caution">
    <text evidence="1">The sequence shown here is derived from an EMBL/GenBank/DDBJ whole genome shotgun (WGS) entry which is preliminary data.</text>
</comment>
<gene>
    <name evidence="1" type="ORF">SE37_01545</name>
</gene>
<dbReference type="AlphaFoldDB" id="A0A0C1U0S2"/>
<accession>A0A0C1U0S2</accession>
<evidence type="ECO:0000313" key="2">
    <source>
        <dbReference type="Proteomes" id="UP000031433"/>
    </source>
</evidence>
<keyword evidence="2" id="KW-1185">Reference proteome</keyword>
<name>A0A0C1U0S2_9BACT</name>
<organism evidence="1 2">
    <name type="scientific">Geobacter soli</name>
    <dbReference type="NCBI Taxonomy" id="1510391"/>
    <lineage>
        <taxon>Bacteria</taxon>
        <taxon>Pseudomonadati</taxon>
        <taxon>Thermodesulfobacteriota</taxon>
        <taxon>Desulfuromonadia</taxon>
        <taxon>Geobacterales</taxon>
        <taxon>Geobacteraceae</taxon>
        <taxon>Geobacter</taxon>
    </lineage>
</organism>
<protein>
    <recommendedName>
        <fullName evidence="3">Lipoprotein</fullName>
    </recommendedName>
</protein>
<sequence>MERMKRTAGALLLGLALLLGGCGGGEVRISAEIPVAYPVDYAPSITWLSFWKDADRYFVLGSIDFTDPDADTGTMTIVVSDSLGRVVARTVAGLDDYVGYTGGTVSFSIDYLTYPPGTYTFTIYLTDRYGNLSNPVYGTFPAW</sequence>